<name>A0ABY1P246_9BACT</name>
<keyword evidence="1" id="KW-0812">Transmembrane</keyword>
<dbReference type="Proteomes" id="UP001157915">
    <property type="component" value="Unassembled WGS sequence"/>
</dbReference>
<proteinExistence type="predicted"/>
<dbReference type="Pfam" id="PF26566">
    <property type="entry name" value="PH_40"/>
    <property type="match status" value="1"/>
</dbReference>
<gene>
    <name evidence="3" type="ORF">SAMN06265367_103425</name>
</gene>
<feature type="transmembrane region" description="Helical" evidence="1">
    <location>
        <begin position="20"/>
        <end position="38"/>
    </location>
</feature>
<keyword evidence="4" id="KW-1185">Reference proteome</keyword>
<dbReference type="RefSeq" id="WP_283412938.1">
    <property type="nucleotide sequence ID" value="NZ_FXUA01000003.1"/>
</dbReference>
<accession>A0ABY1P246</accession>
<reference evidence="3 4" key="1">
    <citation type="submission" date="2017-05" db="EMBL/GenBank/DDBJ databases">
        <authorList>
            <person name="Varghese N."/>
            <person name="Submissions S."/>
        </authorList>
    </citation>
    <scope>NUCLEOTIDE SEQUENCE [LARGE SCALE GENOMIC DNA]</scope>
    <source>
        <strain evidence="3 4">DSM 15360</strain>
    </source>
</reference>
<evidence type="ECO:0000256" key="1">
    <source>
        <dbReference type="SAM" id="Phobius"/>
    </source>
</evidence>
<feature type="transmembrane region" description="Helical" evidence="1">
    <location>
        <begin position="44"/>
        <end position="64"/>
    </location>
</feature>
<evidence type="ECO:0000259" key="2">
    <source>
        <dbReference type="Pfam" id="PF26566"/>
    </source>
</evidence>
<evidence type="ECO:0000313" key="3">
    <source>
        <dbReference type="EMBL" id="SMP22277.1"/>
    </source>
</evidence>
<protein>
    <recommendedName>
        <fullName evidence="2">PH domain-containing protein</fullName>
    </recommendedName>
</protein>
<sequence>MGQDFKIEFDFDPKNEWRVFRKSIIFHIGTLSGFIYFLATKEGIGLFLGFGFLLFALPQLVLHFQYKLNDRRKKIIVNHSQQTIRIEHNGKLEKEFRFKDINKIIRYKGQWDEENMTYALPTFFYNYTEIVLNDGYKIFFSDFIAKNLGLKNIEIEEKLSLLNLIQY</sequence>
<keyword evidence="1" id="KW-1133">Transmembrane helix</keyword>
<dbReference type="EMBL" id="FXUA01000003">
    <property type="protein sequence ID" value="SMP22277.1"/>
    <property type="molecule type" value="Genomic_DNA"/>
</dbReference>
<evidence type="ECO:0000313" key="4">
    <source>
        <dbReference type="Proteomes" id="UP001157915"/>
    </source>
</evidence>
<organism evidence="3 4">
    <name type="scientific">Algoriphagus winogradskyi</name>
    <dbReference type="NCBI Taxonomy" id="237017"/>
    <lineage>
        <taxon>Bacteria</taxon>
        <taxon>Pseudomonadati</taxon>
        <taxon>Bacteroidota</taxon>
        <taxon>Cytophagia</taxon>
        <taxon>Cytophagales</taxon>
        <taxon>Cyclobacteriaceae</taxon>
        <taxon>Algoriphagus</taxon>
    </lineage>
</organism>
<dbReference type="InterPro" id="IPR058916">
    <property type="entry name" value="PH_40"/>
</dbReference>
<keyword evidence="1" id="KW-0472">Membrane</keyword>
<feature type="domain" description="PH" evidence="2">
    <location>
        <begin position="11"/>
        <end position="147"/>
    </location>
</feature>
<comment type="caution">
    <text evidence="3">The sequence shown here is derived from an EMBL/GenBank/DDBJ whole genome shotgun (WGS) entry which is preliminary data.</text>
</comment>